<dbReference type="Pfam" id="PF04339">
    <property type="entry name" value="FemAB_like"/>
    <property type="match status" value="1"/>
</dbReference>
<sequence length="384" mass="43197">MSDTQLRVHPRIDDLPADQWNALAGAHPAQRHAFLAALEASGAVGPGTGWQPCHLGLWRDGRLCAAMPLYAKTHSFGEYVFDWAWARAYAEHGLAYYPKLVCAIPFTPVPGARLFAGSAQDRLLLLNAARERAGQDGLSSLHLLFADNEDLAAAQAMGMLRREQVQFHWLRQPHWRDFDDFLASLARDKRKRIRQERRRVAQAGVAIERKRGSQIDAMDWAFFIRCYEATYRQHRSTPYLNLAFFRAAHTAAPDDWLMVQASRDGVPIAAALNLVGPDRLYGRYWGAQWDAGGWVPGLHFELCYYQGIEFALAEGLAAFEGGAQGEHKLARGFSPVITYSAHWLAHPAFADAVDRFLGQERQAVSAYRQELEMHLPFRDPLIST</sequence>
<reference evidence="1" key="1">
    <citation type="submission" date="2022-10" db="EMBL/GenBank/DDBJ databases">
        <title>Chitiniphilus purpureus sp. nov., a novel chitin-degrading bacterium isolated from crawfish pond sediment.</title>
        <authorList>
            <person name="Li K."/>
        </authorList>
    </citation>
    <scope>NUCLEOTIDE SEQUENCE</scope>
    <source>
        <strain evidence="1">CD1</strain>
    </source>
</reference>
<protein>
    <submittedName>
        <fullName evidence="1">GNAT family N-acetyltransferase</fullName>
    </submittedName>
</protein>
<keyword evidence="2" id="KW-1185">Reference proteome</keyword>
<dbReference type="InterPro" id="IPR007434">
    <property type="entry name" value="FemAB-like"/>
</dbReference>
<gene>
    <name evidence="1" type="ORF">N8I74_02905</name>
</gene>
<dbReference type="Gene3D" id="3.40.630.30">
    <property type="match status" value="1"/>
</dbReference>
<accession>A0ABY6DNN1</accession>
<dbReference type="SUPFAM" id="SSF55729">
    <property type="entry name" value="Acyl-CoA N-acyltransferases (Nat)"/>
    <property type="match status" value="1"/>
</dbReference>
<dbReference type="InterPro" id="IPR016181">
    <property type="entry name" value="Acyl_CoA_acyltransferase"/>
</dbReference>
<organism evidence="1 2">
    <name type="scientific">Chitiniphilus purpureus</name>
    <dbReference type="NCBI Taxonomy" id="2981137"/>
    <lineage>
        <taxon>Bacteria</taxon>
        <taxon>Pseudomonadati</taxon>
        <taxon>Pseudomonadota</taxon>
        <taxon>Betaproteobacteria</taxon>
        <taxon>Neisseriales</taxon>
        <taxon>Chitinibacteraceae</taxon>
        <taxon>Chitiniphilus</taxon>
    </lineage>
</organism>
<dbReference type="PANTHER" id="PTHR47017:SF1">
    <property type="entry name" value="ACYL-COA"/>
    <property type="match status" value="1"/>
</dbReference>
<proteinExistence type="predicted"/>
<dbReference type="PANTHER" id="PTHR47017">
    <property type="entry name" value="ACYL-COA"/>
    <property type="match status" value="1"/>
</dbReference>
<name>A0ABY6DNN1_9NEIS</name>
<dbReference type="RefSeq" id="WP_263125421.1">
    <property type="nucleotide sequence ID" value="NZ_CP106753.1"/>
</dbReference>
<evidence type="ECO:0000313" key="1">
    <source>
        <dbReference type="EMBL" id="UXY15984.1"/>
    </source>
</evidence>
<dbReference type="EMBL" id="CP106753">
    <property type="protein sequence ID" value="UXY15984.1"/>
    <property type="molecule type" value="Genomic_DNA"/>
</dbReference>
<dbReference type="Proteomes" id="UP001061302">
    <property type="component" value="Chromosome"/>
</dbReference>
<evidence type="ECO:0000313" key="2">
    <source>
        <dbReference type="Proteomes" id="UP001061302"/>
    </source>
</evidence>